<dbReference type="Proteomes" id="UP000001302">
    <property type="component" value="Chromosome"/>
</dbReference>
<accession>E0TD41</accession>
<evidence type="ECO:0000256" key="2">
    <source>
        <dbReference type="SAM" id="Coils"/>
    </source>
</evidence>
<dbReference type="PANTHER" id="PTHR30469">
    <property type="entry name" value="MULTIDRUG RESISTANCE PROTEIN MDTA"/>
    <property type="match status" value="1"/>
</dbReference>
<dbReference type="GO" id="GO:0015562">
    <property type="term" value="F:efflux transmembrane transporter activity"/>
    <property type="evidence" value="ECO:0007669"/>
    <property type="project" value="TreeGrafter"/>
</dbReference>
<keyword evidence="5" id="KW-1185">Reference proteome</keyword>
<dbReference type="eggNOG" id="COG0845">
    <property type="taxonomic scope" value="Bacteria"/>
</dbReference>
<dbReference type="AlphaFoldDB" id="E0TD41"/>
<dbReference type="Gene3D" id="1.10.287.470">
    <property type="entry name" value="Helix hairpin bin"/>
    <property type="match status" value="1"/>
</dbReference>
<keyword evidence="3" id="KW-1133">Transmembrane helix</keyword>
<dbReference type="STRING" id="314260.PB2503_03117"/>
<dbReference type="EMBL" id="CP002156">
    <property type="protein sequence ID" value="ADM08700.1"/>
    <property type="molecule type" value="Genomic_DNA"/>
</dbReference>
<dbReference type="Gene3D" id="2.40.30.170">
    <property type="match status" value="1"/>
</dbReference>
<reference evidence="4 5" key="2">
    <citation type="journal article" date="2011" name="J. Bacteriol.">
        <title>Complete genome sequence of strain HTCC2503T of Parvularcula bermudensis, the type species of the order "Parvularculales" in the class Alphaproteobacteria.</title>
        <authorList>
            <person name="Oh H.M."/>
            <person name="Kang I."/>
            <person name="Vergin K.L."/>
            <person name="Kang D."/>
            <person name="Rhee K.H."/>
            <person name="Giovannoni S.J."/>
            <person name="Cho J.C."/>
        </authorList>
    </citation>
    <scope>NUCLEOTIDE SEQUENCE [LARGE SCALE GENOMIC DNA]</scope>
    <source>
        <strain evidence="5">ATCC BAA-594 / HTCC2503 / KCTC 12087</strain>
    </source>
</reference>
<dbReference type="InterPro" id="IPR006143">
    <property type="entry name" value="RND_pump_MFP"/>
</dbReference>
<dbReference type="RefSeq" id="WP_013299674.1">
    <property type="nucleotide sequence ID" value="NC_014414.1"/>
</dbReference>
<evidence type="ECO:0000313" key="5">
    <source>
        <dbReference type="Proteomes" id="UP000001302"/>
    </source>
</evidence>
<dbReference type="GO" id="GO:1990281">
    <property type="term" value="C:efflux pump complex"/>
    <property type="evidence" value="ECO:0007669"/>
    <property type="project" value="TreeGrafter"/>
</dbReference>
<dbReference type="NCBIfam" id="TIGR01730">
    <property type="entry name" value="RND_mfp"/>
    <property type="match status" value="1"/>
</dbReference>
<evidence type="ECO:0000256" key="3">
    <source>
        <dbReference type="SAM" id="Phobius"/>
    </source>
</evidence>
<feature type="transmembrane region" description="Helical" evidence="3">
    <location>
        <begin position="21"/>
        <end position="43"/>
    </location>
</feature>
<keyword evidence="2" id="KW-0175">Coiled coil</keyword>
<proteinExistence type="inferred from homology"/>
<feature type="coiled-coil region" evidence="2">
    <location>
        <begin position="125"/>
        <end position="152"/>
    </location>
</feature>
<sequence length="437" mass="46580">MNQEVLTAESKNPGAPIRWRIFLIGVAVLAVGYLSVSVVPALLGRDETAGETPPPPLVEVVRAEAEDRTFTVTEEGFLQPAMEVDLVAEVSGKIVYVSEKLAVGGRFAEGEVLLRIQDEIYAAEVERAEANLASARANAAQATAELTRQKELSSIGASAQAQLEQVRASALSAEAAVSQARAGLRVARENLADTELRAPFDAVVSREQVSIGQYVSPQTVLAQLISSGEAEILVGISPDDAAAVARAYTHSGGRLEARVQPAQGSALQDRLTGRVLEVGTSIDPQTRTVDVVVMVPDAFSAARQGQVFARDFVAVALPARSPDPLYSAPSAALRRQSYIWRINDDQRLHRVAVRPVSIAADRVIFASDENLGGVPVLTTALTEEAEGMEVRIKNEAPQGGDPTAWLNQRPTGEAYRVAEIVPSERGVRMGPGEAVRP</sequence>
<evidence type="ECO:0000256" key="1">
    <source>
        <dbReference type="ARBA" id="ARBA00009477"/>
    </source>
</evidence>
<name>E0TD41_PARBH</name>
<dbReference type="HOGENOM" id="CLU_626778_0_0_5"/>
<dbReference type="Gene3D" id="2.40.50.100">
    <property type="match status" value="1"/>
</dbReference>
<dbReference type="KEGG" id="pbr:PB2503_03117"/>
<comment type="similarity">
    <text evidence="1">Belongs to the membrane fusion protein (MFP) (TC 8.A.1) family.</text>
</comment>
<dbReference type="PANTHER" id="PTHR30469:SF18">
    <property type="entry name" value="RESISTANCE-NODULATION-CELL DIVISION (RND) EFFLUX MEMBRANE FUSION PROTEIN-RELATED"/>
    <property type="match status" value="1"/>
</dbReference>
<gene>
    <name evidence="4" type="ordered locus">PB2503_03117</name>
</gene>
<dbReference type="OrthoDB" id="7811737at2"/>
<evidence type="ECO:0000313" key="4">
    <source>
        <dbReference type="EMBL" id="ADM08700.1"/>
    </source>
</evidence>
<organism evidence="4 5">
    <name type="scientific">Parvularcula bermudensis (strain ATCC BAA-594 / HTCC2503 / KCTC 12087)</name>
    <dbReference type="NCBI Taxonomy" id="314260"/>
    <lineage>
        <taxon>Bacteria</taxon>
        <taxon>Pseudomonadati</taxon>
        <taxon>Pseudomonadota</taxon>
        <taxon>Alphaproteobacteria</taxon>
        <taxon>Parvularculales</taxon>
        <taxon>Parvularculaceae</taxon>
        <taxon>Parvularcula</taxon>
    </lineage>
</organism>
<reference evidence="5" key="1">
    <citation type="submission" date="2010-08" db="EMBL/GenBank/DDBJ databases">
        <title>Genome sequence of Parvularcula bermudensis HTCC2503.</title>
        <authorList>
            <person name="Kang D.-M."/>
            <person name="Oh H.-M."/>
            <person name="Cho J.-C."/>
        </authorList>
    </citation>
    <scope>NUCLEOTIDE SEQUENCE [LARGE SCALE GENOMIC DNA]</scope>
    <source>
        <strain evidence="5">ATCC BAA-594 / HTCC2503 / KCTC 12087</strain>
    </source>
</reference>
<keyword evidence="3" id="KW-0472">Membrane</keyword>
<dbReference type="SUPFAM" id="SSF111369">
    <property type="entry name" value="HlyD-like secretion proteins"/>
    <property type="match status" value="1"/>
</dbReference>
<keyword evidence="3" id="KW-0812">Transmembrane</keyword>
<protein>
    <submittedName>
        <fullName evidence="4">Membrane-fusion protein</fullName>
    </submittedName>
</protein>